<feature type="compositionally biased region" description="Basic and acidic residues" evidence="1">
    <location>
        <begin position="295"/>
        <end position="312"/>
    </location>
</feature>
<evidence type="ECO:0000259" key="2">
    <source>
        <dbReference type="Pfam" id="PF12552"/>
    </source>
</evidence>
<feature type="compositionally biased region" description="Low complexity" evidence="1">
    <location>
        <begin position="135"/>
        <end position="148"/>
    </location>
</feature>
<reference evidence="4 5" key="1">
    <citation type="journal article" date="2021" name="Commun. Biol.">
        <title>The genome of Shorea leprosula (Dipterocarpaceae) highlights the ecological relevance of drought in aseasonal tropical rainforests.</title>
        <authorList>
            <person name="Ng K.K.S."/>
            <person name="Kobayashi M.J."/>
            <person name="Fawcett J.A."/>
            <person name="Hatakeyama M."/>
            <person name="Paape T."/>
            <person name="Ng C.H."/>
            <person name="Ang C.C."/>
            <person name="Tnah L.H."/>
            <person name="Lee C.T."/>
            <person name="Nishiyama T."/>
            <person name="Sese J."/>
            <person name="O'Brien M.J."/>
            <person name="Copetti D."/>
            <person name="Mohd Noor M.I."/>
            <person name="Ong R.C."/>
            <person name="Putra M."/>
            <person name="Sireger I.Z."/>
            <person name="Indrioko S."/>
            <person name="Kosugi Y."/>
            <person name="Izuno A."/>
            <person name="Isagi Y."/>
            <person name="Lee S.L."/>
            <person name="Shimizu K.K."/>
        </authorList>
    </citation>
    <scope>NUCLEOTIDE SEQUENCE [LARGE SCALE GENOMIC DNA]</scope>
    <source>
        <strain evidence="4">214</strain>
    </source>
</reference>
<feature type="compositionally biased region" description="Low complexity" evidence="1">
    <location>
        <begin position="453"/>
        <end position="467"/>
    </location>
</feature>
<evidence type="ECO:0008006" key="6">
    <source>
        <dbReference type="Google" id="ProtNLM"/>
    </source>
</evidence>
<keyword evidence="5" id="KW-1185">Reference proteome</keyword>
<feature type="region of interest" description="Disordered" evidence="1">
    <location>
        <begin position="401"/>
        <end position="482"/>
    </location>
</feature>
<evidence type="ECO:0000313" key="4">
    <source>
        <dbReference type="EMBL" id="GKU95259.1"/>
    </source>
</evidence>
<sequence>MEKRLPKSPLPSPRSPALYESYKSGCAWSLIHFFDFRQSHSSGKLISDKKHVKKKQIIDYENKRNRLTLLNNAEKPQESVGGVDHKNVVVNPRRSVLKKIVEEEMSIEHQRKNIATAKVQDVLSESELVGDSPKKYQNSSKNFKKSQSMPVDGCNDAASKGNRQSSNQNVAENSLNGLIPAQATEAKEHPKNGKNHSRRKNIGGMKNDQLTEISLQVHMDEAVEEFINKKLIDGTKLSRGGASNQSKNFIEALEILNSNKELFIKLLQDPNSLLVKHIQELRDSQSGKQQTQSFSDDKLSEHQDKCLHKASKDSQSSDTIVVLKPNATSLQNVANSSNHCSSQHSHYSSRNKGESDQPAFFSFEHMKRKLRHAMKVSRKEQNKTSLEGVLQKYLSDFQDSEEGAKEISRHNIRNPPKTYLDIGGMSRSSGDVKGGDKVGQVRNVESGNGRNAVSTSGSDHKSSSSVSRHSKGNESNINFPPRKHLFEMLNGRNDAFFRKETPKTVGRISSFPEYDFLPALSPGKEWGYDYYSAHMRFLPYCNYPNFNGDRWRVHREKNRYSGSLRKKAEAPPQANSKKPDDQLQMVDAKPSIYSNTSSVADVVESIYLHGDDWSHRAKQTSSSSGKVLERYSTVDQGESSIVEVPFEPDVDTCPESQTLSSSINGHSSFPLIMQRAKQCDGMTDEAEQPSHVPVHEPFVVEDITSPLSTVCQPGTPLDLKSTFQDEHGSLSESIKAVLQVSCPDWEKLSMKYHLSDQIIDPSLFDNMEAWPDKSFGDPRLIISYIDEVLSEVHQCYSECSPWILVLKPRPQPVLLSRNMVHEVLKHVDWQLLSQLPQETLQQLVEKDLAKSGTWMDSGIDAEDVVTEMVDDFLEDLIVETAIGLQTFFLANLK</sequence>
<feature type="compositionally biased region" description="Polar residues" evidence="1">
    <location>
        <begin position="443"/>
        <end position="452"/>
    </location>
</feature>
<evidence type="ECO:0000259" key="3">
    <source>
        <dbReference type="Pfam" id="PF14309"/>
    </source>
</evidence>
<dbReference type="Proteomes" id="UP001054252">
    <property type="component" value="Unassembled WGS sequence"/>
</dbReference>
<dbReference type="InterPro" id="IPR022212">
    <property type="entry name" value="DUF3741"/>
</dbReference>
<feature type="domain" description="DUF4378" evidence="3">
    <location>
        <begin position="734"/>
        <end position="879"/>
    </location>
</feature>
<name>A0AAV5IDG1_9ROSI</name>
<protein>
    <recommendedName>
        <fullName evidence="6">DUF4378 domain-containing protein</fullName>
    </recommendedName>
</protein>
<dbReference type="AlphaFoldDB" id="A0AAV5IDG1"/>
<feature type="region of interest" description="Disordered" evidence="1">
    <location>
        <begin position="561"/>
        <end position="586"/>
    </location>
</feature>
<proteinExistence type="predicted"/>
<feature type="region of interest" description="Disordered" evidence="1">
    <location>
        <begin position="126"/>
        <end position="168"/>
    </location>
</feature>
<feature type="region of interest" description="Disordered" evidence="1">
    <location>
        <begin position="183"/>
        <end position="207"/>
    </location>
</feature>
<dbReference type="Pfam" id="PF12552">
    <property type="entry name" value="DUF3741"/>
    <property type="match status" value="1"/>
</dbReference>
<feature type="compositionally biased region" description="Basic residues" evidence="1">
    <location>
        <begin position="192"/>
        <end position="201"/>
    </location>
</feature>
<dbReference type="Pfam" id="PF14309">
    <property type="entry name" value="DUF4378"/>
    <property type="match status" value="1"/>
</dbReference>
<evidence type="ECO:0000256" key="1">
    <source>
        <dbReference type="SAM" id="MobiDB-lite"/>
    </source>
</evidence>
<dbReference type="EMBL" id="BPVZ01000009">
    <property type="protein sequence ID" value="GKU95259.1"/>
    <property type="molecule type" value="Genomic_DNA"/>
</dbReference>
<feature type="region of interest" description="Disordered" evidence="1">
    <location>
        <begin position="332"/>
        <end position="356"/>
    </location>
</feature>
<gene>
    <name evidence="4" type="ORF">SLEP1_g8640</name>
</gene>
<feature type="region of interest" description="Disordered" evidence="1">
    <location>
        <begin position="282"/>
        <end position="313"/>
    </location>
</feature>
<dbReference type="PANTHER" id="PTHR47212">
    <property type="entry name" value="ADHESIN-LIKE PROTEIN, PUTATIVE (DUF3741)-RELATED"/>
    <property type="match status" value="1"/>
</dbReference>
<accession>A0AAV5IDG1</accession>
<feature type="compositionally biased region" description="Low complexity" evidence="1">
    <location>
        <begin position="335"/>
        <end position="350"/>
    </location>
</feature>
<organism evidence="4 5">
    <name type="scientific">Rubroshorea leprosula</name>
    <dbReference type="NCBI Taxonomy" id="152421"/>
    <lineage>
        <taxon>Eukaryota</taxon>
        <taxon>Viridiplantae</taxon>
        <taxon>Streptophyta</taxon>
        <taxon>Embryophyta</taxon>
        <taxon>Tracheophyta</taxon>
        <taxon>Spermatophyta</taxon>
        <taxon>Magnoliopsida</taxon>
        <taxon>eudicotyledons</taxon>
        <taxon>Gunneridae</taxon>
        <taxon>Pentapetalae</taxon>
        <taxon>rosids</taxon>
        <taxon>malvids</taxon>
        <taxon>Malvales</taxon>
        <taxon>Dipterocarpaceae</taxon>
        <taxon>Rubroshorea</taxon>
    </lineage>
</organism>
<comment type="caution">
    <text evidence="4">The sequence shown here is derived from an EMBL/GenBank/DDBJ whole genome shotgun (WGS) entry which is preliminary data.</text>
</comment>
<dbReference type="InterPro" id="IPR025486">
    <property type="entry name" value="DUF4378"/>
</dbReference>
<feature type="domain" description="DUF3741" evidence="2">
    <location>
        <begin position="228"/>
        <end position="272"/>
    </location>
</feature>
<dbReference type="PANTHER" id="PTHR47212:SF2">
    <property type="entry name" value="DUF3741 DOMAIN-CONTAINING PROTEIN"/>
    <property type="match status" value="1"/>
</dbReference>
<evidence type="ECO:0000313" key="5">
    <source>
        <dbReference type="Proteomes" id="UP001054252"/>
    </source>
</evidence>